<accession>B9XQT8</accession>
<protein>
    <submittedName>
        <fullName evidence="1">Uncharacterized protein</fullName>
    </submittedName>
</protein>
<sequence length="198" mass="21538" precursor="true">MRKTRSAVITALVLAALGVILSILLSTGEREPVYQGKTLTYWLSDFCVPGRNPTREKLEQDKLAVRQIGTNAIPILLQWISAKDVPLKLEIVDFIWRHPWVPFRLQSAVDRQSLASSGFSILGKSQAGPAIPALVKIVRTGGGERTSGYDNVTFPMWALADVDLEAATNAGIKFGTNRWSGTNVVPISWSAPPAAANK</sequence>
<reference evidence="1 2" key="1">
    <citation type="journal article" date="2011" name="J. Bacteriol.">
        <title>Genome sequence of 'Pedosphaera parvula' Ellin514, an aerobic Verrucomicrobial isolate from pasture soil.</title>
        <authorList>
            <person name="Kant R."/>
            <person name="van Passel M.W."/>
            <person name="Sangwan P."/>
            <person name="Palva A."/>
            <person name="Lucas S."/>
            <person name="Copeland A."/>
            <person name="Lapidus A."/>
            <person name="Glavina Del Rio T."/>
            <person name="Dalin E."/>
            <person name="Tice H."/>
            <person name="Bruce D."/>
            <person name="Goodwin L."/>
            <person name="Pitluck S."/>
            <person name="Chertkov O."/>
            <person name="Larimer F.W."/>
            <person name="Land M.L."/>
            <person name="Hauser L."/>
            <person name="Brettin T.S."/>
            <person name="Detter J.C."/>
            <person name="Han S."/>
            <person name="de Vos W.M."/>
            <person name="Janssen P.H."/>
            <person name="Smidt H."/>
        </authorList>
    </citation>
    <scope>NUCLEOTIDE SEQUENCE [LARGE SCALE GENOMIC DNA]</scope>
    <source>
        <strain evidence="1 2">Ellin514</strain>
    </source>
</reference>
<evidence type="ECO:0000313" key="2">
    <source>
        <dbReference type="Proteomes" id="UP000003688"/>
    </source>
</evidence>
<comment type="caution">
    <text evidence="1">The sequence shown here is derived from an EMBL/GenBank/DDBJ whole genome shotgun (WGS) entry which is preliminary data.</text>
</comment>
<gene>
    <name evidence="1" type="ORF">Cflav_PD0895</name>
</gene>
<dbReference type="AlphaFoldDB" id="B9XQT8"/>
<dbReference type="RefSeq" id="WP_007418173.1">
    <property type="nucleotide sequence ID" value="NZ_ABOX02000057.1"/>
</dbReference>
<evidence type="ECO:0000313" key="1">
    <source>
        <dbReference type="EMBL" id="EEF57795.1"/>
    </source>
</evidence>
<organism evidence="1 2">
    <name type="scientific">Pedosphaera parvula (strain Ellin514)</name>
    <dbReference type="NCBI Taxonomy" id="320771"/>
    <lineage>
        <taxon>Bacteria</taxon>
        <taxon>Pseudomonadati</taxon>
        <taxon>Verrucomicrobiota</taxon>
        <taxon>Pedosphaerae</taxon>
        <taxon>Pedosphaerales</taxon>
        <taxon>Pedosphaeraceae</taxon>
        <taxon>Pedosphaera</taxon>
    </lineage>
</organism>
<dbReference type="STRING" id="320771.Cflav_PD0895"/>
<keyword evidence="2" id="KW-1185">Reference proteome</keyword>
<dbReference type="EMBL" id="ABOX02000057">
    <property type="protein sequence ID" value="EEF57795.1"/>
    <property type="molecule type" value="Genomic_DNA"/>
</dbReference>
<proteinExistence type="predicted"/>
<name>B9XQT8_PEDPL</name>
<dbReference type="Proteomes" id="UP000003688">
    <property type="component" value="Unassembled WGS sequence"/>
</dbReference>